<sequence length="451" mass="50398">MVLWKVVHDGELKTWWFYVTKHLSHAVICGMDLLRGLSFTLKMSPGSQEVSTNAEQGEVGCTFTSIVTILNTISQRSEVNSRDFGQDTVLCSSEKPVQLLADDTLVDIVPDISSLPNSHPEPIQRHVHRIPWVSEARPNRSRSLRRAKQMSRKLEEKLRKDPVAYRQCCEQIDMLVKRGFARPASEDEINHAYGLLVVRRASSSTTPMRVVLDGSTLRGFVSAGVIYDRSVVSPLLVLRRYAFFTLADLEEAFYSLSIVSTDCGAQGYYWAGQWYILLRAGMGLPASPSMLQTSMQVTLKEFDDHVAPTLLLASYCVRSFMDDIAQGASSVNDRDLLAEGVNTTITKNGFSEQRPKRIQNWVNGVDNEDDKAGALFGVLWNPQTDSLSLAAVPDLGHAGSDKGRSSSLTLRKYISWLNSHFDPMGLRLEEAMAGLGRYMIRMKRLEQLLDS</sequence>
<dbReference type="AlphaFoldDB" id="C5KJ40"/>
<dbReference type="OrthoDB" id="6434680at2759"/>
<proteinExistence type="predicted"/>
<evidence type="ECO:0008006" key="3">
    <source>
        <dbReference type="Google" id="ProtNLM"/>
    </source>
</evidence>
<dbReference type="Proteomes" id="UP000007800">
    <property type="component" value="Unassembled WGS sequence"/>
</dbReference>
<name>C5KJ40_PERM5</name>
<dbReference type="InterPro" id="IPR043502">
    <property type="entry name" value="DNA/RNA_pol_sf"/>
</dbReference>
<evidence type="ECO:0000313" key="2">
    <source>
        <dbReference type="Proteomes" id="UP000007800"/>
    </source>
</evidence>
<reference evidence="1 2" key="1">
    <citation type="submission" date="2008-07" db="EMBL/GenBank/DDBJ databases">
        <authorList>
            <person name="El-Sayed N."/>
            <person name="Caler E."/>
            <person name="Inman J."/>
            <person name="Amedeo P."/>
            <person name="Hass B."/>
            <person name="Wortman J."/>
        </authorList>
    </citation>
    <scope>NUCLEOTIDE SEQUENCE [LARGE SCALE GENOMIC DNA]</scope>
    <source>
        <strain evidence="2">ATCC 50983 / TXsc</strain>
    </source>
</reference>
<evidence type="ECO:0000313" key="1">
    <source>
        <dbReference type="EMBL" id="EER15503.1"/>
    </source>
</evidence>
<dbReference type="Gene3D" id="3.30.70.270">
    <property type="match status" value="1"/>
</dbReference>
<dbReference type="InterPro" id="IPR043128">
    <property type="entry name" value="Rev_trsase/Diguanyl_cyclase"/>
</dbReference>
<protein>
    <recommendedName>
        <fullName evidence="3">Reverse transcriptase domain-containing protein</fullName>
    </recommendedName>
</protein>
<dbReference type="EMBL" id="GG673516">
    <property type="protein sequence ID" value="EER15503.1"/>
    <property type="molecule type" value="Genomic_DNA"/>
</dbReference>
<accession>C5KJ40</accession>
<dbReference type="RefSeq" id="XP_002783707.1">
    <property type="nucleotide sequence ID" value="XM_002783661.1"/>
</dbReference>
<organism evidence="2">
    <name type="scientific">Perkinsus marinus (strain ATCC 50983 / TXsc)</name>
    <dbReference type="NCBI Taxonomy" id="423536"/>
    <lineage>
        <taxon>Eukaryota</taxon>
        <taxon>Sar</taxon>
        <taxon>Alveolata</taxon>
        <taxon>Perkinsozoa</taxon>
        <taxon>Perkinsea</taxon>
        <taxon>Perkinsida</taxon>
        <taxon>Perkinsidae</taxon>
        <taxon>Perkinsus</taxon>
    </lineage>
</organism>
<keyword evidence="2" id="KW-1185">Reference proteome</keyword>
<dbReference type="Gene3D" id="3.10.10.10">
    <property type="entry name" value="HIV Type 1 Reverse Transcriptase, subunit A, domain 1"/>
    <property type="match status" value="1"/>
</dbReference>
<dbReference type="GeneID" id="9046273"/>
<gene>
    <name evidence="1" type="ORF">Pmar_PMAR004796</name>
</gene>
<dbReference type="SUPFAM" id="SSF56672">
    <property type="entry name" value="DNA/RNA polymerases"/>
    <property type="match status" value="1"/>
</dbReference>
<dbReference type="InParanoid" id="C5KJ40"/>